<keyword evidence="1" id="KW-1185">Reference proteome</keyword>
<evidence type="ECO:0000313" key="2">
    <source>
        <dbReference type="WBParaSite" id="PSU_v2.g15156.t1"/>
    </source>
</evidence>
<sequence length="186" mass="21749">MPKLHQVNASKVLFQYVDIPFNDFLFLASNAEKFSLFCTVVKYPDGSVVPLEKLVDVLPKLKSVELYNNCLSCISTETVKELLKAPNFKRIDNIRFLGLPDTFDIDTFFIFIKKNKHVKISLSFCHEISDAYKNCIGKIFDEIIAEKTHEYLMPYIDCQRLDYMKNHILREKYYAVNRLSKNIDFV</sequence>
<evidence type="ECO:0000313" key="1">
    <source>
        <dbReference type="Proteomes" id="UP000887577"/>
    </source>
</evidence>
<dbReference type="WBParaSite" id="PSU_v2.g15156.t1">
    <property type="protein sequence ID" value="PSU_v2.g15156.t1"/>
    <property type="gene ID" value="PSU_v2.g15156"/>
</dbReference>
<dbReference type="Proteomes" id="UP000887577">
    <property type="component" value="Unplaced"/>
</dbReference>
<reference evidence="2" key="1">
    <citation type="submission" date="2022-11" db="UniProtKB">
        <authorList>
            <consortium name="WormBaseParasite"/>
        </authorList>
    </citation>
    <scope>IDENTIFICATION</scope>
</reference>
<name>A0A914Y4N2_9BILA</name>
<organism evidence="1 2">
    <name type="scientific">Panagrolaimus superbus</name>
    <dbReference type="NCBI Taxonomy" id="310955"/>
    <lineage>
        <taxon>Eukaryota</taxon>
        <taxon>Metazoa</taxon>
        <taxon>Ecdysozoa</taxon>
        <taxon>Nematoda</taxon>
        <taxon>Chromadorea</taxon>
        <taxon>Rhabditida</taxon>
        <taxon>Tylenchina</taxon>
        <taxon>Panagrolaimomorpha</taxon>
        <taxon>Panagrolaimoidea</taxon>
        <taxon>Panagrolaimidae</taxon>
        <taxon>Panagrolaimus</taxon>
    </lineage>
</organism>
<dbReference type="AlphaFoldDB" id="A0A914Y4N2"/>
<proteinExistence type="predicted"/>
<protein>
    <submittedName>
        <fullName evidence="2">Uncharacterized protein</fullName>
    </submittedName>
</protein>
<accession>A0A914Y4N2</accession>